<dbReference type="InterPro" id="IPR001624">
    <property type="entry name" value="FliE"/>
</dbReference>
<dbReference type="NCBIfam" id="TIGR00205">
    <property type="entry name" value="fliE"/>
    <property type="match status" value="1"/>
</dbReference>
<protein>
    <recommendedName>
        <fullName evidence="4 5">Flagellar hook-basal body complex protein FliE</fullName>
    </recommendedName>
</protein>
<keyword evidence="6" id="KW-0969">Cilium</keyword>
<evidence type="ECO:0000256" key="3">
    <source>
        <dbReference type="ARBA" id="ARBA00023143"/>
    </source>
</evidence>
<comment type="subcellular location">
    <subcellularLocation>
        <location evidence="1 4">Bacterial flagellum basal body</location>
    </subcellularLocation>
</comment>
<dbReference type="Proteomes" id="UP001223586">
    <property type="component" value="Unassembled WGS sequence"/>
</dbReference>
<dbReference type="PRINTS" id="PR01006">
    <property type="entry name" value="FLGHOOKFLIE"/>
</dbReference>
<keyword evidence="7" id="KW-1185">Reference proteome</keyword>
<dbReference type="Pfam" id="PF02049">
    <property type="entry name" value="FliE"/>
    <property type="match status" value="1"/>
</dbReference>
<keyword evidence="3 4" id="KW-0975">Bacterial flagellum</keyword>
<dbReference type="HAMAP" id="MF_00724">
    <property type="entry name" value="FliE"/>
    <property type="match status" value="1"/>
</dbReference>
<name>A0ABT9WRA9_9BACI</name>
<dbReference type="RefSeq" id="WP_307228466.1">
    <property type="nucleotide sequence ID" value="NZ_JAUSTT010000008.1"/>
</dbReference>
<evidence type="ECO:0000256" key="5">
    <source>
        <dbReference type="NCBIfam" id="TIGR00205"/>
    </source>
</evidence>
<evidence type="ECO:0000313" key="6">
    <source>
        <dbReference type="EMBL" id="MDQ0175826.1"/>
    </source>
</evidence>
<keyword evidence="6" id="KW-0282">Flagellum</keyword>
<keyword evidence="6" id="KW-0966">Cell projection</keyword>
<sequence length="103" mass="11364">MAVSNIFSLTAPNTQLEQTTRIAAPTPNEAHVKFGDFLKKSIAEVNEAQVTGDILTEKLARGENVDLHQVLIATQKASISLNTVLEVRNKVVEAYQEVMRMQV</sequence>
<evidence type="ECO:0000256" key="2">
    <source>
        <dbReference type="ARBA" id="ARBA00009272"/>
    </source>
</evidence>
<gene>
    <name evidence="4" type="primary">fliE</name>
    <name evidence="6" type="ORF">J2S08_001662</name>
</gene>
<reference evidence="6 7" key="1">
    <citation type="submission" date="2023-07" db="EMBL/GenBank/DDBJ databases">
        <title>Genomic Encyclopedia of Type Strains, Phase IV (KMG-IV): sequencing the most valuable type-strain genomes for metagenomic binning, comparative biology and taxonomic classification.</title>
        <authorList>
            <person name="Goeker M."/>
        </authorList>
    </citation>
    <scope>NUCLEOTIDE SEQUENCE [LARGE SCALE GENOMIC DNA]</scope>
    <source>
        <strain evidence="6 7">DSM 23837</strain>
    </source>
</reference>
<dbReference type="PANTHER" id="PTHR34653">
    <property type="match status" value="1"/>
</dbReference>
<dbReference type="PANTHER" id="PTHR34653:SF1">
    <property type="entry name" value="FLAGELLAR HOOK-BASAL BODY COMPLEX PROTEIN FLIE"/>
    <property type="match status" value="1"/>
</dbReference>
<comment type="similarity">
    <text evidence="2 4">Belongs to the FliE family.</text>
</comment>
<dbReference type="EMBL" id="JAUSTT010000008">
    <property type="protein sequence ID" value="MDQ0175826.1"/>
    <property type="molecule type" value="Genomic_DNA"/>
</dbReference>
<evidence type="ECO:0000256" key="4">
    <source>
        <dbReference type="HAMAP-Rule" id="MF_00724"/>
    </source>
</evidence>
<evidence type="ECO:0000313" key="7">
    <source>
        <dbReference type="Proteomes" id="UP001223586"/>
    </source>
</evidence>
<accession>A0ABT9WRA9</accession>
<proteinExistence type="inferred from homology"/>
<evidence type="ECO:0000256" key="1">
    <source>
        <dbReference type="ARBA" id="ARBA00004117"/>
    </source>
</evidence>
<comment type="caution">
    <text evidence="6">The sequence shown here is derived from an EMBL/GenBank/DDBJ whole genome shotgun (WGS) entry which is preliminary data.</text>
</comment>
<organism evidence="6 7">
    <name type="scientific">Bacillus chungangensis</name>
    <dbReference type="NCBI Taxonomy" id="587633"/>
    <lineage>
        <taxon>Bacteria</taxon>
        <taxon>Bacillati</taxon>
        <taxon>Bacillota</taxon>
        <taxon>Bacilli</taxon>
        <taxon>Bacillales</taxon>
        <taxon>Bacillaceae</taxon>
        <taxon>Bacillus</taxon>
    </lineage>
</organism>